<organism evidence="2 3">
    <name type="scientific">Saccharopolyspora shandongensis</name>
    <dbReference type="NCBI Taxonomy" id="418495"/>
    <lineage>
        <taxon>Bacteria</taxon>
        <taxon>Bacillati</taxon>
        <taxon>Actinomycetota</taxon>
        <taxon>Actinomycetes</taxon>
        <taxon>Pseudonocardiales</taxon>
        <taxon>Pseudonocardiaceae</taxon>
        <taxon>Saccharopolyspora</taxon>
    </lineage>
</organism>
<gene>
    <name evidence="2" type="ORF">SAMN05216215_1012180</name>
</gene>
<accession>A0A1H3CWJ8</accession>
<evidence type="ECO:0000313" key="3">
    <source>
        <dbReference type="Proteomes" id="UP000199529"/>
    </source>
</evidence>
<reference evidence="3" key="1">
    <citation type="submission" date="2016-10" db="EMBL/GenBank/DDBJ databases">
        <authorList>
            <person name="Varghese N."/>
            <person name="Submissions S."/>
        </authorList>
    </citation>
    <scope>NUCLEOTIDE SEQUENCE [LARGE SCALE GENOMIC DNA]</scope>
    <source>
        <strain evidence="3">CGMCC 4.3530</strain>
    </source>
</reference>
<protein>
    <submittedName>
        <fullName evidence="2">Uncharacterized protein</fullName>
    </submittedName>
</protein>
<name>A0A1H3CWJ8_9PSEU</name>
<feature type="region of interest" description="Disordered" evidence="1">
    <location>
        <begin position="58"/>
        <end position="83"/>
    </location>
</feature>
<evidence type="ECO:0000256" key="1">
    <source>
        <dbReference type="SAM" id="MobiDB-lite"/>
    </source>
</evidence>
<evidence type="ECO:0000313" key="2">
    <source>
        <dbReference type="EMBL" id="SDX58583.1"/>
    </source>
</evidence>
<dbReference type="RefSeq" id="WP_093266015.1">
    <property type="nucleotide sequence ID" value="NZ_FNOK01000012.1"/>
</dbReference>
<dbReference type="EMBL" id="FNOK01000012">
    <property type="protein sequence ID" value="SDX58583.1"/>
    <property type="molecule type" value="Genomic_DNA"/>
</dbReference>
<keyword evidence="3" id="KW-1185">Reference proteome</keyword>
<dbReference type="Proteomes" id="UP000199529">
    <property type="component" value="Unassembled WGS sequence"/>
</dbReference>
<dbReference type="AlphaFoldDB" id="A0A1H3CWJ8"/>
<sequence>MARLMPTSGAIPLVTGFVTAAALSGVAVFAVFQSGCDEPGSYRSRDGAVELIGGCLKPDDLPVNPRQPADTRPLGSGDPALER</sequence>
<dbReference type="OrthoDB" id="3700908at2"/>
<proteinExistence type="predicted"/>